<dbReference type="InterPro" id="IPR006059">
    <property type="entry name" value="SBP"/>
</dbReference>
<comment type="subcellular location">
    <subcellularLocation>
        <location evidence="1">Periplasm</location>
    </subcellularLocation>
</comment>
<dbReference type="Gene3D" id="3.40.190.10">
    <property type="entry name" value="Periplasmic binding protein-like II"/>
    <property type="match status" value="2"/>
</dbReference>
<dbReference type="PANTHER" id="PTHR43649">
    <property type="entry name" value="ARABINOSE-BINDING PROTEIN-RELATED"/>
    <property type="match status" value="1"/>
</dbReference>
<dbReference type="GO" id="GO:0042597">
    <property type="term" value="C:periplasmic space"/>
    <property type="evidence" value="ECO:0007669"/>
    <property type="project" value="UniProtKB-SubCell"/>
</dbReference>
<evidence type="ECO:0000256" key="2">
    <source>
        <dbReference type="ARBA" id="ARBA00008520"/>
    </source>
</evidence>
<dbReference type="RefSeq" id="WP_203191421.1">
    <property type="nucleotide sequence ID" value="NZ_CP063362.1"/>
</dbReference>
<sequence>MKSIRRIGIAAILAAAAGGAGPALAQEPTQITMWSNWPDEPAKKDWVTARVKDFEAANKQCTVKLSFIPKADIYTQAKSAVRTGQAPDIFYMEPDQPEFLAGGFLEPLDGYIDLAGLEDWAKPAWTSKGKVYGVPVEAYTVELYYNKDLVKKVGIDVPASGQLTQAQFADLVKKGAAAGITPVAQGVGDRPFPGGLLLFESLLRKLGKDDYGKLLTGELSFKDPRVAEVMTWFKGLVDAGAYPKSFSTLKLGESHFYFYNTPGALTFPDPSWFTGRAFAPPEKGGMPDNFPLGIMQFPAMDKGACPDCKTLAVAGSFVMYSKGKNKDCAGALLKSMATAENGTKWISQVSLQSGLKSDPAKIESPHKAYFADLNARNTNVNYFFGTPLLYYRAKCADTYVQVMNSAFPAGLISVQEAAEKMDAACLKN</sequence>
<evidence type="ECO:0000256" key="4">
    <source>
        <dbReference type="SAM" id="SignalP"/>
    </source>
</evidence>
<keyword evidence="3" id="KW-0574">Periplasm</keyword>
<feature type="chain" id="PRO_5036893996" evidence="4">
    <location>
        <begin position="26"/>
        <end position="428"/>
    </location>
</feature>
<gene>
    <name evidence="5" type="ORF">EZH22_15240</name>
</gene>
<dbReference type="EMBL" id="CP063362">
    <property type="protein sequence ID" value="QRG04544.1"/>
    <property type="molecule type" value="Genomic_DNA"/>
</dbReference>
<dbReference type="Proteomes" id="UP000596427">
    <property type="component" value="Chromosome"/>
</dbReference>
<proteinExistence type="inferred from homology"/>
<dbReference type="KEGG" id="xdi:EZH22_15240"/>
<name>A0A974PJ90_9HYPH</name>
<keyword evidence="4" id="KW-0732">Signal</keyword>
<organism evidence="5 6">
    <name type="scientific">Xanthobacter dioxanivorans</name>
    <dbReference type="NCBI Taxonomy" id="2528964"/>
    <lineage>
        <taxon>Bacteria</taxon>
        <taxon>Pseudomonadati</taxon>
        <taxon>Pseudomonadota</taxon>
        <taxon>Alphaproteobacteria</taxon>
        <taxon>Hyphomicrobiales</taxon>
        <taxon>Xanthobacteraceae</taxon>
        <taxon>Xanthobacter</taxon>
    </lineage>
</organism>
<reference evidence="5 6" key="1">
    <citation type="submission" date="2020-10" db="EMBL/GenBank/DDBJ databases">
        <title>Degradation of 1,4-Dioxane by Xanthobacter sp. YN2, via a Novel Group-2 Soluble Di-Iron Monooxygenase.</title>
        <authorList>
            <person name="Ma F."/>
            <person name="Wang Y."/>
            <person name="Yang J."/>
            <person name="Guo H."/>
            <person name="Su D."/>
            <person name="Yu L."/>
        </authorList>
    </citation>
    <scope>NUCLEOTIDE SEQUENCE [LARGE SCALE GENOMIC DNA]</scope>
    <source>
        <strain evidence="5 6">YN2</strain>
    </source>
</reference>
<keyword evidence="6" id="KW-1185">Reference proteome</keyword>
<accession>A0A974PJ90</accession>
<evidence type="ECO:0000256" key="1">
    <source>
        <dbReference type="ARBA" id="ARBA00004418"/>
    </source>
</evidence>
<dbReference type="AlphaFoldDB" id="A0A974PJ90"/>
<protein>
    <submittedName>
        <fullName evidence="5">Extracellular solute-binding protein</fullName>
    </submittedName>
</protein>
<evidence type="ECO:0000256" key="3">
    <source>
        <dbReference type="ARBA" id="ARBA00022764"/>
    </source>
</evidence>
<evidence type="ECO:0000313" key="6">
    <source>
        <dbReference type="Proteomes" id="UP000596427"/>
    </source>
</evidence>
<dbReference type="SUPFAM" id="SSF53850">
    <property type="entry name" value="Periplasmic binding protein-like II"/>
    <property type="match status" value="1"/>
</dbReference>
<dbReference type="InterPro" id="IPR050490">
    <property type="entry name" value="Bact_solute-bd_prot1"/>
</dbReference>
<dbReference type="Pfam" id="PF13416">
    <property type="entry name" value="SBP_bac_8"/>
    <property type="match status" value="1"/>
</dbReference>
<feature type="signal peptide" evidence="4">
    <location>
        <begin position="1"/>
        <end position="25"/>
    </location>
</feature>
<evidence type="ECO:0000313" key="5">
    <source>
        <dbReference type="EMBL" id="QRG04544.1"/>
    </source>
</evidence>
<dbReference type="PANTHER" id="PTHR43649:SF12">
    <property type="entry name" value="DIACETYLCHITOBIOSE BINDING PROTEIN DASA"/>
    <property type="match status" value="1"/>
</dbReference>
<comment type="similarity">
    <text evidence="2">Belongs to the bacterial solute-binding protein 1 family.</text>
</comment>